<protein>
    <submittedName>
        <fullName evidence="2">Uncharacterized protein</fullName>
    </submittedName>
</protein>
<gene>
    <name evidence="2" type="ORF">AXG93_1275s1120</name>
</gene>
<evidence type="ECO:0000256" key="1">
    <source>
        <dbReference type="SAM" id="MobiDB-lite"/>
    </source>
</evidence>
<organism evidence="2 3">
    <name type="scientific">Marchantia polymorpha subsp. ruderalis</name>
    <dbReference type="NCBI Taxonomy" id="1480154"/>
    <lineage>
        <taxon>Eukaryota</taxon>
        <taxon>Viridiplantae</taxon>
        <taxon>Streptophyta</taxon>
        <taxon>Embryophyta</taxon>
        <taxon>Marchantiophyta</taxon>
        <taxon>Marchantiopsida</taxon>
        <taxon>Marchantiidae</taxon>
        <taxon>Marchantiales</taxon>
        <taxon>Marchantiaceae</taxon>
        <taxon>Marchantia</taxon>
    </lineage>
</organism>
<sequence length="169" mass="18038">MLGKKGVAGLDDEARALDSVEKAAGEVDWWLVGGGEVSHEAELHGEVNGADFSVHWTHNVVVDVEKANLCDALGDSHKVMLASGLGKRRSKATSSTKGESGESRGKRICVDYRDHTDNEGTVDTAKVVIFHGVCAVEKDATDGHMVVGNADEDNGCTTVNEPRFYRPAC</sequence>
<accession>A0A176VN22</accession>
<dbReference type="AlphaFoldDB" id="A0A176VN22"/>
<comment type="caution">
    <text evidence="2">The sequence shown here is derived from an EMBL/GenBank/DDBJ whole genome shotgun (WGS) entry which is preliminary data.</text>
</comment>
<evidence type="ECO:0000313" key="3">
    <source>
        <dbReference type="Proteomes" id="UP000077202"/>
    </source>
</evidence>
<evidence type="ECO:0000313" key="2">
    <source>
        <dbReference type="EMBL" id="OAE21701.1"/>
    </source>
</evidence>
<proteinExistence type="predicted"/>
<feature type="region of interest" description="Disordered" evidence="1">
    <location>
        <begin position="84"/>
        <end position="104"/>
    </location>
</feature>
<keyword evidence="3" id="KW-1185">Reference proteome</keyword>
<name>A0A176VN22_MARPO</name>
<dbReference type="Proteomes" id="UP000077202">
    <property type="component" value="Unassembled WGS sequence"/>
</dbReference>
<dbReference type="EMBL" id="LVLJ01003353">
    <property type="protein sequence ID" value="OAE21701.1"/>
    <property type="molecule type" value="Genomic_DNA"/>
</dbReference>
<reference evidence="2" key="1">
    <citation type="submission" date="2016-03" db="EMBL/GenBank/DDBJ databases">
        <title>Mechanisms controlling the formation of the plant cell surface in tip-growing cells are functionally conserved among land plants.</title>
        <authorList>
            <person name="Honkanen S."/>
            <person name="Jones V.A."/>
            <person name="Morieri G."/>
            <person name="Champion C."/>
            <person name="Hetherington A.J."/>
            <person name="Kelly S."/>
            <person name="Saint-Marcoux D."/>
            <person name="Proust H."/>
            <person name="Prescott H."/>
            <person name="Dolan L."/>
        </authorList>
    </citation>
    <scope>NUCLEOTIDE SEQUENCE [LARGE SCALE GENOMIC DNA]</scope>
    <source>
        <tissue evidence="2">Whole gametophyte</tissue>
    </source>
</reference>